<comment type="caution">
    <text evidence="8">The sequence shown here is derived from an EMBL/GenBank/DDBJ whole genome shotgun (WGS) entry which is preliminary data.</text>
</comment>
<keyword evidence="3" id="KW-0238">DNA-binding</keyword>
<evidence type="ECO:0000256" key="3">
    <source>
        <dbReference type="ARBA" id="ARBA00023125"/>
    </source>
</evidence>
<feature type="compositionally biased region" description="Polar residues" evidence="6">
    <location>
        <begin position="430"/>
        <end position="439"/>
    </location>
</feature>
<protein>
    <recommendedName>
        <fullName evidence="7">WRKY domain-containing protein</fullName>
    </recommendedName>
</protein>
<evidence type="ECO:0000256" key="6">
    <source>
        <dbReference type="SAM" id="MobiDB-lite"/>
    </source>
</evidence>
<gene>
    <name evidence="8" type="ORF">HID58_006190</name>
</gene>
<feature type="domain" description="WRKY" evidence="7">
    <location>
        <begin position="465"/>
        <end position="517"/>
    </location>
</feature>
<comment type="subcellular location">
    <subcellularLocation>
        <location evidence="1">Nucleus</location>
    </subcellularLocation>
</comment>
<feature type="domain" description="WRKY" evidence="7">
    <location>
        <begin position="81"/>
        <end position="149"/>
    </location>
</feature>
<dbReference type="SUPFAM" id="SSF53383">
    <property type="entry name" value="PLP-dependent transferases"/>
    <property type="match status" value="1"/>
</dbReference>
<keyword evidence="2" id="KW-0805">Transcription regulation</keyword>
<reference evidence="8 9" key="1">
    <citation type="submission" date="2021-05" db="EMBL/GenBank/DDBJ databases">
        <title>Genome Assembly of Synthetic Allotetraploid Brassica napus Reveals Homoeologous Exchanges between Subgenomes.</title>
        <authorList>
            <person name="Davis J.T."/>
        </authorList>
    </citation>
    <scope>NUCLEOTIDE SEQUENCE [LARGE SCALE GENOMIC DNA]</scope>
    <source>
        <strain evidence="9">cv. Da-Ae</strain>
        <tissue evidence="8">Seedling</tissue>
    </source>
</reference>
<keyword evidence="5" id="KW-0539">Nucleus</keyword>
<dbReference type="Gene3D" id="2.20.25.80">
    <property type="entry name" value="WRKY domain"/>
    <property type="match status" value="2"/>
</dbReference>
<keyword evidence="9" id="KW-1185">Reference proteome</keyword>
<dbReference type="PANTHER" id="PTHR31282">
    <property type="entry name" value="WRKY TRANSCRIPTION FACTOR 21-RELATED"/>
    <property type="match status" value="1"/>
</dbReference>
<dbReference type="InterPro" id="IPR015424">
    <property type="entry name" value="PyrdxlP-dep_Trfase"/>
</dbReference>
<organism evidence="8 9">
    <name type="scientific">Brassica napus</name>
    <name type="common">Rape</name>
    <dbReference type="NCBI Taxonomy" id="3708"/>
    <lineage>
        <taxon>Eukaryota</taxon>
        <taxon>Viridiplantae</taxon>
        <taxon>Streptophyta</taxon>
        <taxon>Embryophyta</taxon>
        <taxon>Tracheophyta</taxon>
        <taxon>Spermatophyta</taxon>
        <taxon>Magnoliopsida</taxon>
        <taxon>eudicotyledons</taxon>
        <taxon>Gunneridae</taxon>
        <taxon>Pentapetalae</taxon>
        <taxon>rosids</taxon>
        <taxon>malvids</taxon>
        <taxon>Brassicales</taxon>
        <taxon>Brassicaceae</taxon>
        <taxon>Brassiceae</taxon>
        <taxon>Brassica</taxon>
    </lineage>
</organism>
<dbReference type="SUPFAM" id="SSF118290">
    <property type="entry name" value="WRKY DNA-binding domain"/>
    <property type="match status" value="2"/>
</dbReference>
<evidence type="ECO:0000313" key="9">
    <source>
        <dbReference type="Proteomes" id="UP000824890"/>
    </source>
</evidence>
<evidence type="ECO:0000256" key="5">
    <source>
        <dbReference type="ARBA" id="ARBA00023242"/>
    </source>
</evidence>
<dbReference type="Gene3D" id="3.40.640.10">
    <property type="entry name" value="Type I PLP-dependent aspartate aminotransferase-like (Major domain)"/>
    <property type="match status" value="1"/>
</dbReference>
<sequence>MQSANLLKTVLEHRRTSSVSIEPLFDTLLDSFSFAISLFASSNTQPHRDSSQCKATPGTARKSSKNNSNEEECLEQYSHDSPTPLLNDGFSWRKYGQKKIKASSHQRCYYRCAYAKDRNCNAKKREQQIQDSPSVYRTTYVGKHICDVNVFSEPDDDIANGSKMIRFDKMDQAMPDSVMPRLAPVEQQAITIEEDTDQIMNLEFDINEFLVDDDQLWEYQFPSFSPGFLDDLSEFDHNPFLVKLAKRLVASSFADHVFFCNSGTKANKAGIKFLRKRFTHPEDKEVTTGFITFTNSFHGRTLGALSLTSNEQYITPLEAIMHGVTFLEYGNIQAATDLIRSVFVEPIQGEGAVYSATMEFLLSLRSACNAAESLLVFDEALLRGQESANLLKTVLEHQRTSSVSIEPLFDTVLDSFSYALSLFASSNPQPLCESSQNKPTPVVARKSPKKNSHGEEGLEQYNHDSPTPICNDGFSWMKYGQKKIKTSSHQRNCNATKRVQQIQDSPSVYRTTYVGKHMCEPNEDIVNGSKMIRFDKTDQGMPEPVMPQLVPVEQEALIIEGTDQIMNLECGSNEFLVDDDQLWEYQFPPCSPGDFMFLDDLSEFDYNPFHV</sequence>
<evidence type="ECO:0000259" key="7">
    <source>
        <dbReference type="PROSITE" id="PS50811"/>
    </source>
</evidence>
<accession>A0ABQ8EAN9</accession>
<keyword evidence="4" id="KW-0804">Transcription</keyword>
<dbReference type="Pfam" id="PF03106">
    <property type="entry name" value="WRKY"/>
    <property type="match status" value="2"/>
</dbReference>
<dbReference type="Proteomes" id="UP000824890">
    <property type="component" value="Unassembled WGS sequence"/>
</dbReference>
<evidence type="ECO:0000256" key="4">
    <source>
        <dbReference type="ARBA" id="ARBA00023163"/>
    </source>
</evidence>
<dbReference type="EMBL" id="JAGKQM010000002">
    <property type="protein sequence ID" value="KAH0938729.1"/>
    <property type="molecule type" value="Genomic_DNA"/>
</dbReference>
<dbReference type="InterPro" id="IPR005814">
    <property type="entry name" value="Aminotrans_3"/>
</dbReference>
<dbReference type="InterPro" id="IPR036576">
    <property type="entry name" value="WRKY_dom_sf"/>
</dbReference>
<dbReference type="InterPro" id="IPR044810">
    <property type="entry name" value="WRKY_plant"/>
</dbReference>
<evidence type="ECO:0000256" key="2">
    <source>
        <dbReference type="ARBA" id="ARBA00023015"/>
    </source>
</evidence>
<dbReference type="InterPro" id="IPR003657">
    <property type="entry name" value="WRKY_dom"/>
</dbReference>
<dbReference type="Pfam" id="PF00202">
    <property type="entry name" value="Aminotran_3"/>
    <property type="match status" value="1"/>
</dbReference>
<name>A0ABQ8EAN9_BRANA</name>
<evidence type="ECO:0000256" key="1">
    <source>
        <dbReference type="ARBA" id="ARBA00004123"/>
    </source>
</evidence>
<feature type="region of interest" description="Disordered" evidence="6">
    <location>
        <begin position="430"/>
        <end position="464"/>
    </location>
</feature>
<evidence type="ECO:0000313" key="8">
    <source>
        <dbReference type="EMBL" id="KAH0938729.1"/>
    </source>
</evidence>
<dbReference type="InterPro" id="IPR015421">
    <property type="entry name" value="PyrdxlP-dep_Trfase_major"/>
</dbReference>
<feature type="region of interest" description="Disordered" evidence="6">
    <location>
        <begin position="43"/>
        <end position="80"/>
    </location>
</feature>
<proteinExistence type="predicted"/>
<dbReference type="SMART" id="SM00774">
    <property type="entry name" value="WRKY"/>
    <property type="match status" value="2"/>
</dbReference>
<dbReference type="PROSITE" id="PS50811">
    <property type="entry name" value="WRKY"/>
    <property type="match status" value="2"/>
</dbReference>